<dbReference type="SUPFAM" id="SSF48452">
    <property type="entry name" value="TPR-like"/>
    <property type="match status" value="1"/>
</dbReference>
<accession>A0ABS8IJ30</accession>
<protein>
    <submittedName>
        <fullName evidence="3">CHAT domain-containing protein</fullName>
    </submittedName>
</protein>
<dbReference type="Gene3D" id="1.25.40.10">
    <property type="entry name" value="Tetratricopeptide repeat domain"/>
    <property type="match status" value="2"/>
</dbReference>
<dbReference type="Pfam" id="PF12770">
    <property type="entry name" value="CHAT"/>
    <property type="match status" value="1"/>
</dbReference>
<dbReference type="RefSeq" id="WP_229489599.1">
    <property type="nucleotide sequence ID" value="NZ_JAIVFQ010000093.1"/>
</dbReference>
<name>A0ABS8IJ30_9NOSO</name>
<dbReference type="InterPro" id="IPR019734">
    <property type="entry name" value="TPR_rpt"/>
</dbReference>
<dbReference type="Pfam" id="PF13181">
    <property type="entry name" value="TPR_8"/>
    <property type="match status" value="2"/>
</dbReference>
<feature type="domain" description="CHAT" evidence="2">
    <location>
        <begin position="435"/>
        <end position="751"/>
    </location>
</feature>
<proteinExistence type="predicted"/>
<keyword evidence="1" id="KW-0175">Coiled coil</keyword>
<evidence type="ECO:0000259" key="2">
    <source>
        <dbReference type="Pfam" id="PF12770"/>
    </source>
</evidence>
<dbReference type="InterPro" id="IPR024983">
    <property type="entry name" value="CHAT_dom"/>
</dbReference>
<dbReference type="PANTHER" id="PTHR10098">
    <property type="entry name" value="RAPSYN-RELATED"/>
    <property type="match status" value="1"/>
</dbReference>
<reference evidence="3 4" key="1">
    <citation type="journal article" date="2021" name="Microorganisms">
        <title>Genome Evolution of Filamentous Cyanobacterium Nostoc Species: From Facultative Symbiosis to Free Living.</title>
        <authorList>
            <person name="Huo D."/>
            <person name="Li H."/>
            <person name="Cai F."/>
            <person name="Guo X."/>
            <person name="Qiao Z."/>
            <person name="Wang W."/>
            <person name="Yu G."/>
            <person name="Li R."/>
        </authorList>
    </citation>
    <scope>NUCLEOTIDE SEQUENCE [LARGE SCALE GENOMIC DNA]</scope>
    <source>
        <strain evidence="3 4">CHAB 5714</strain>
    </source>
</reference>
<evidence type="ECO:0000313" key="4">
    <source>
        <dbReference type="Proteomes" id="UP001199525"/>
    </source>
</evidence>
<dbReference type="PANTHER" id="PTHR10098:SF108">
    <property type="entry name" value="TETRATRICOPEPTIDE REPEAT PROTEIN 28"/>
    <property type="match status" value="1"/>
</dbReference>
<organism evidence="3 4">
    <name type="scientific">Nostoc favosum CHAB5714</name>
    <dbReference type="NCBI Taxonomy" id="2780399"/>
    <lineage>
        <taxon>Bacteria</taxon>
        <taxon>Bacillati</taxon>
        <taxon>Cyanobacteriota</taxon>
        <taxon>Cyanophyceae</taxon>
        <taxon>Nostocales</taxon>
        <taxon>Nostocaceae</taxon>
        <taxon>Nostoc</taxon>
        <taxon>Nostoc favosum</taxon>
    </lineage>
</organism>
<dbReference type="EMBL" id="JAIVFQ010000093">
    <property type="protein sequence ID" value="MCC5603810.1"/>
    <property type="molecule type" value="Genomic_DNA"/>
</dbReference>
<gene>
    <name evidence="3" type="ORF">LC586_32730</name>
</gene>
<dbReference type="InterPro" id="IPR011990">
    <property type="entry name" value="TPR-like_helical_dom_sf"/>
</dbReference>
<evidence type="ECO:0000256" key="1">
    <source>
        <dbReference type="SAM" id="Coils"/>
    </source>
</evidence>
<dbReference type="Proteomes" id="UP001199525">
    <property type="component" value="Unassembled WGS sequence"/>
</dbReference>
<evidence type="ECO:0000313" key="3">
    <source>
        <dbReference type="EMBL" id="MCC5603810.1"/>
    </source>
</evidence>
<sequence length="753" mass="84919">MFTDAKENKRAYNEMNLLGTLSDFYRGLGDYQKSIDYSQQAVSTAHKLQHPQIEAASLFSIALSYFNKGEPEKTIEYAERGIAISKNYRMLGTQFFGNAVRSLGYGELGNDQIATEAAKTNLELAKKTKNPYFQKIALQTLGLVHNKFGRKQEAIQAYLGALSVKIPASQLGQNAGIYAGLARTYADLNQPTTAIAYYKKSIDEFEQIRRGVKGLSQQYQNSFLNVTIDFERRKVSDVYRELVDLLLSQGREKEALVVRDLLGTQEIREFVADRGARGEEVKIPQTDFEKKIEAGGESIIALGRQISECDRANCPQKTELNDKLQTLTEDFTKQLQLIEQEIRENRQKDDAFFDPRNKAKIREIVESKPGTVMIYPLVVENRLWLLMYSEGDVVKKQEISVKREELGKTVLEFRQLMEKCEKLVYCGGEEISKVQAVSKKLYNWLIKPLEPELKANPVKNIVFALDRVTRYVPMSALFDGKQYLIEKYTVYNVLSADLTDMDKKLPTGIENTPVLAMGLSNSGNIQGLSFKSLRNVPKELNAIVRNKTNKQGIYPGLEYLNNAFDFTTLRDNLRGHKILHLATHGKFVPDKKDESFLVSGNYEPIELYKINSLRGLSGIHLVVLSACQTALAGPYQDGVEINSLAYYFMNNGAKAVISSLWQVADESTSLLMQRFYSNLAKDGGQNASPRTAEALRQAQLSLLRGKNFKTENSEQRAFEGRIKPGTASRNEKPISGYSHPYYWAPFILIGNGL</sequence>
<dbReference type="SMART" id="SM00028">
    <property type="entry name" value="TPR"/>
    <property type="match status" value="3"/>
</dbReference>
<feature type="coiled-coil region" evidence="1">
    <location>
        <begin position="321"/>
        <end position="348"/>
    </location>
</feature>
<keyword evidence="4" id="KW-1185">Reference proteome</keyword>
<comment type="caution">
    <text evidence="3">The sequence shown here is derived from an EMBL/GenBank/DDBJ whole genome shotgun (WGS) entry which is preliminary data.</text>
</comment>